<comment type="caution">
    <text evidence="2">The sequence shown here is derived from an EMBL/GenBank/DDBJ whole genome shotgun (WGS) entry which is preliminary data.</text>
</comment>
<accession>A0AA42QGD3</accession>
<dbReference type="EMBL" id="JAOCJE010000001">
    <property type="protein sequence ID" value="MDH1340553.1"/>
    <property type="molecule type" value="Genomic_DNA"/>
</dbReference>
<protein>
    <submittedName>
        <fullName evidence="2">Uncharacterized protein</fullName>
    </submittedName>
</protein>
<gene>
    <name evidence="2" type="ORF">N5J11_15225</name>
</gene>
<organism evidence="2 3">
    <name type="scientific">Ectopseudomonas oleovorans</name>
    <name type="common">Pseudomonas oleovorans</name>
    <dbReference type="NCBI Taxonomy" id="301"/>
    <lineage>
        <taxon>Bacteria</taxon>
        <taxon>Pseudomonadati</taxon>
        <taxon>Pseudomonadota</taxon>
        <taxon>Gammaproteobacteria</taxon>
        <taxon>Pseudomonadales</taxon>
        <taxon>Pseudomonadaceae</taxon>
        <taxon>Ectopseudomonas</taxon>
    </lineage>
</organism>
<evidence type="ECO:0000313" key="2">
    <source>
        <dbReference type="EMBL" id="MDH1340553.1"/>
    </source>
</evidence>
<dbReference type="AlphaFoldDB" id="A0AA42QGD3"/>
<dbReference type="RefSeq" id="WP_279534626.1">
    <property type="nucleotide sequence ID" value="NZ_CP104579.1"/>
</dbReference>
<dbReference type="Proteomes" id="UP001161697">
    <property type="component" value="Unassembled WGS sequence"/>
</dbReference>
<reference evidence="2" key="1">
    <citation type="submission" date="2022-09" db="EMBL/GenBank/DDBJ databases">
        <title>Intensive care unit water sources are persistently colonized with multi-drug resistant bacteria and are the site of extensive horizontal gene transfer of antibiotic resistance genes.</title>
        <authorList>
            <person name="Diorio-Toth L."/>
        </authorList>
    </citation>
    <scope>NUCLEOTIDE SEQUENCE</scope>
    <source>
        <strain evidence="2">GD03704</strain>
    </source>
</reference>
<sequence>MNLCKDCKHFAQEGNATLCRATAISLIDGEARHSVDHCAKARGRNGRCGLEGRLFDGIQIDLIVVDEEVRQETPAPKARKPRAKKPEEQTQETTDGQAE</sequence>
<proteinExistence type="predicted"/>
<name>A0AA42QGD3_ECTOL</name>
<feature type="region of interest" description="Disordered" evidence="1">
    <location>
        <begin position="67"/>
        <end position="99"/>
    </location>
</feature>
<evidence type="ECO:0000256" key="1">
    <source>
        <dbReference type="SAM" id="MobiDB-lite"/>
    </source>
</evidence>
<evidence type="ECO:0000313" key="3">
    <source>
        <dbReference type="Proteomes" id="UP001161697"/>
    </source>
</evidence>